<dbReference type="EMBL" id="SWDV01000123">
    <property type="protein sequence ID" value="TLX69532.1"/>
    <property type="molecule type" value="Genomic_DNA"/>
</dbReference>
<dbReference type="InterPro" id="IPR019670">
    <property type="entry name" value="DUF2523"/>
</dbReference>
<evidence type="ECO:0000313" key="2">
    <source>
        <dbReference type="Proteomes" id="UP000306635"/>
    </source>
</evidence>
<name>A0A5R9QK25_9PSED</name>
<comment type="caution">
    <text evidence="1">The sequence shown here is derived from an EMBL/GenBank/DDBJ whole genome shotgun (WGS) entry which is preliminary data.</text>
</comment>
<accession>A0A5R9QK25</accession>
<evidence type="ECO:0000313" key="1">
    <source>
        <dbReference type="EMBL" id="TLX69532.1"/>
    </source>
</evidence>
<dbReference type="OrthoDB" id="6884384at2"/>
<dbReference type="Pfam" id="PF10734">
    <property type="entry name" value="DUF2523"/>
    <property type="match status" value="1"/>
</dbReference>
<reference evidence="1 2" key="1">
    <citation type="submission" date="2019-04" db="EMBL/GenBank/DDBJ databases">
        <authorList>
            <person name="Li M."/>
        </authorList>
    </citation>
    <scope>NUCLEOTIDE SEQUENCE [LARGE SCALE GENOMIC DNA]</scope>
    <source>
        <strain evidence="1 2">LAM1902</strain>
    </source>
</reference>
<organism evidence="1 2">
    <name type="scientific">Pseudomonas nicosulfuronedens</name>
    <dbReference type="NCBI Taxonomy" id="2571105"/>
    <lineage>
        <taxon>Bacteria</taxon>
        <taxon>Pseudomonadati</taxon>
        <taxon>Pseudomonadota</taxon>
        <taxon>Gammaproteobacteria</taxon>
        <taxon>Pseudomonadales</taxon>
        <taxon>Pseudomonadaceae</taxon>
        <taxon>Pseudomonas</taxon>
    </lineage>
</organism>
<keyword evidence="2" id="KW-1185">Reference proteome</keyword>
<dbReference type="AlphaFoldDB" id="A0A5R9QK25"/>
<protein>
    <submittedName>
        <fullName evidence="1">DUF2523 domain-containing protein</fullName>
    </submittedName>
</protein>
<dbReference type="RefSeq" id="WP_081520099.1">
    <property type="nucleotide sequence ID" value="NZ_JAOCBK010000004.1"/>
</dbReference>
<gene>
    <name evidence="1" type="ORF">FAS41_30735</name>
</gene>
<proteinExistence type="predicted"/>
<dbReference type="Proteomes" id="UP000306635">
    <property type="component" value="Unassembled WGS sequence"/>
</dbReference>
<sequence length="118" mass="13499">MEWLSSFFDQIVLFLQWIWDFLTQGIYDFIKDGFVVATQWAMYSALQSFLFLLDVSYTVARELIDSLGVSNMVRSMYATLPGPLAAALQFLGVPQALNIMFSALATRFCMRFVPFIGR</sequence>